<sequence>MSMSPTSLQFHLAHVDPDGALTEAERIQAAEARHRVFVSNGRLGGLTSWGNTQDRKARTKPGHSRSPASLDHWIAKVRQEQEQKPAGQRMSSDDQLKAATARHKAHMLRLAQASAQARRIRAAMRNHSTA</sequence>
<dbReference type="AlphaFoldDB" id="A0A7W7DAT5"/>
<gene>
    <name evidence="2" type="ORF">BJ982_003730</name>
</gene>
<feature type="compositionally biased region" description="Basic and acidic residues" evidence="1">
    <location>
        <begin position="73"/>
        <end position="83"/>
    </location>
</feature>
<dbReference type="RefSeq" id="WP_184881757.1">
    <property type="nucleotide sequence ID" value="NZ_BOOV01000026.1"/>
</dbReference>
<comment type="caution">
    <text evidence="2">The sequence shown here is derived from an EMBL/GenBank/DDBJ whole genome shotgun (WGS) entry which is preliminary data.</text>
</comment>
<evidence type="ECO:0000313" key="2">
    <source>
        <dbReference type="EMBL" id="MBB4702186.1"/>
    </source>
</evidence>
<keyword evidence="3" id="KW-1185">Reference proteome</keyword>
<evidence type="ECO:0000256" key="1">
    <source>
        <dbReference type="SAM" id="MobiDB-lite"/>
    </source>
</evidence>
<accession>A0A7W7DAT5</accession>
<dbReference type="EMBL" id="JACHND010000001">
    <property type="protein sequence ID" value="MBB4702186.1"/>
    <property type="molecule type" value="Genomic_DNA"/>
</dbReference>
<dbReference type="Proteomes" id="UP000542210">
    <property type="component" value="Unassembled WGS sequence"/>
</dbReference>
<organism evidence="2 3">
    <name type="scientific">Sphaerisporangium siamense</name>
    <dbReference type="NCBI Taxonomy" id="795645"/>
    <lineage>
        <taxon>Bacteria</taxon>
        <taxon>Bacillati</taxon>
        <taxon>Actinomycetota</taxon>
        <taxon>Actinomycetes</taxon>
        <taxon>Streptosporangiales</taxon>
        <taxon>Streptosporangiaceae</taxon>
        <taxon>Sphaerisporangium</taxon>
    </lineage>
</organism>
<proteinExistence type="predicted"/>
<feature type="region of interest" description="Disordered" evidence="1">
    <location>
        <begin position="42"/>
        <end position="105"/>
    </location>
</feature>
<reference evidence="2 3" key="1">
    <citation type="submission" date="2020-08" db="EMBL/GenBank/DDBJ databases">
        <title>Sequencing the genomes of 1000 actinobacteria strains.</title>
        <authorList>
            <person name="Klenk H.-P."/>
        </authorList>
    </citation>
    <scope>NUCLEOTIDE SEQUENCE [LARGE SCALE GENOMIC DNA]</scope>
    <source>
        <strain evidence="2 3">DSM 45784</strain>
    </source>
</reference>
<protein>
    <submittedName>
        <fullName evidence="2">Uncharacterized protein</fullName>
    </submittedName>
</protein>
<name>A0A7W7DAT5_9ACTN</name>
<evidence type="ECO:0000313" key="3">
    <source>
        <dbReference type="Proteomes" id="UP000542210"/>
    </source>
</evidence>